<comment type="caution">
    <text evidence="3">The sequence shown here is derived from an EMBL/GenBank/DDBJ whole genome shotgun (WGS) entry which is preliminary data.</text>
</comment>
<reference evidence="3 4" key="1">
    <citation type="submission" date="2023-09" db="EMBL/GenBank/DDBJ databases">
        <authorList>
            <person name="Rey-Velasco X."/>
        </authorList>
    </citation>
    <scope>NUCLEOTIDE SEQUENCE [LARGE SCALE GENOMIC DNA]</scope>
    <source>
        <strain evidence="3 4">P117</strain>
    </source>
</reference>
<protein>
    <submittedName>
        <fullName evidence="3">Uncharacterized protein</fullName>
    </submittedName>
</protein>
<evidence type="ECO:0000256" key="1">
    <source>
        <dbReference type="SAM" id="Coils"/>
    </source>
</evidence>
<evidence type="ECO:0000256" key="2">
    <source>
        <dbReference type="SAM" id="Phobius"/>
    </source>
</evidence>
<accession>A0ABU2ZQG2</accession>
<dbReference type="Proteomes" id="UP001253545">
    <property type="component" value="Unassembled WGS sequence"/>
</dbReference>
<keyword evidence="2" id="KW-0812">Transmembrane</keyword>
<dbReference type="RefSeq" id="WP_311368046.1">
    <property type="nucleotide sequence ID" value="NZ_JAVRHX010000001.1"/>
</dbReference>
<evidence type="ECO:0000313" key="4">
    <source>
        <dbReference type="Proteomes" id="UP001253545"/>
    </source>
</evidence>
<keyword evidence="2" id="KW-1133">Transmembrane helix</keyword>
<keyword evidence="4" id="KW-1185">Reference proteome</keyword>
<gene>
    <name evidence="3" type="ORF">RM552_06965</name>
</gene>
<dbReference type="EMBL" id="JAVRHX010000001">
    <property type="protein sequence ID" value="MDT0594579.1"/>
    <property type="molecule type" value="Genomic_DNA"/>
</dbReference>
<feature type="transmembrane region" description="Helical" evidence="2">
    <location>
        <begin position="34"/>
        <end position="53"/>
    </location>
</feature>
<sequence>MSTPLKFDEPLQTQLTEFLSHANKEKNVPFFRKLAFWSFLIGLAGVIFGAVNIQDKASQKLIYENQIAGQKNTISNLRSIEANLNENLTQIENERQSIINKMQGLGEWIEDSNNISTSGILDLISIRVFTIKREGMTGKNTRYRTYIYLDYPDLVADDIKEKVIAVSYETDILLKKNATLNVKSIGENGYWQSSYDGSGSPQYVTATITIIGPDNKPEELTKQWLTNETS</sequence>
<keyword evidence="1" id="KW-0175">Coiled coil</keyword>
<organism evidence="3 4">
    <name type="scientific">Glaciecola petra</name>
    <dbReference type="NCBI Taxonomy" id="3075602"/>
    <lineage>
        <taxon>Bacteria</taxon>
        <taxon>Pseudomonadati</taxon>
        <taxon>Pseudomonadota</taxon>
        <taxon>Gammaproteobacteria</taxon>
        <taxon>Alteromonadales</taxon>
        <taxon>Alteromonadaceae</taxon>
        <taxon>Glaciecola</taxon>
    </lineage>
</organism>
<feature type="coiled-coil region" evidence="1">
    <location>
        <begin position="74"/>
        <end position="101"/>
    </location>
</feature>
<proteinExistence type="predicted"/>
<keyword evidence="2" id="KW-0472">Membrane</keyword>
<evidence type="ECO:0000313" key="3">
    <source>
        <dbReference type="EMBL" id="MDT0594579.1"/>
    </source>
</evidence>
<name>A0ABU2ZQG2_9ALTE</name>